<feature type="domain" description="Protein kinase" evidence="3">
    <location>
        <begin position="1"/>
        <end position="100"/>
    </location>
</feature>
<accession>A0AAV5IRJ8</accession>
<keyword evidence="2" id="KW-0812">Transmembrane</keyword>
<dbReference type="AlphaFoldDB" id="A0AAV5IRJ8"/>
<reference evidence="4 5" key="1">
    <citation type="journal article" date="2021" name="Commun. Biol.">
        <title>The genome of Shorea leprosula (Dipterocarpaceae) highlights the ecological relevance of drought in aseasonal tropical rainforests.</title>
        <authorList>
            <person name="Ng K.K.S."/>
            <person name="Kobayashi M.J."/>
            <person name="Fawcett J.A."/>
            <person name="Hatakeyama M."/>
            <person name="Paape T."/>
            <person name="Ng C.H."/>
            <person name="Ang C.C."/>
            <person name="Tnah L.H."/>
            <person name="Lee C.T."/>
            <person name="Nishiyama T."/>
            <person name="Sese J."/>
            <person name="O'Brien M.J."/>
            <person name="Copetti D."/>
            <person name="Mohd Noor M.I."/>
            <person name="Ong R.C."/>
            <person name="Putra M."/>
            <person name="Sireger I.Z."/>
            <person name="Indrioko S."/>
            <person name="Kosugi Y."/>
            <person name="Izuno A."/>
            <person name="Isagi Y."/>
            <person name="Lee S.L."/>
            <person name="Shimizu K.K."/>
        </authorList>
    </citation>
    <scope>NUCLEOTIDE SEQUENCE [LARGE SCALE GENOMIC DNA]</scope>
    <source>
        <strain evidence="4">214</strain>
    </source>
</reference>
<dbReference type="GO" id="GO:0005524">
    <property type="term" value="F:ATP binding"/>
    <property type="evidence" value="ECO:0007669"/>
    <property type="project" value="InterPro"/>
</dbReference>
<dbReference type="PROSITE" id="PS50011">
    <property type="entry name" value="PROTEIN_KINASE_DOM"/>
    <property type="match status" value="1"/>
</dbReference>
<evidence type="ECO:0000313" key="4">
    <source>
        <dbReference type="EMBL" id="GKV00883.1"/>
    </source>
</evidence>
<evidence type="ECO:0000256" key="2">
    <source>
        <dbReference type="SAM" id="Phobius"/>
    </source>
</evidence>
<dbReference type="InterPro" id="IPR000719">
    <property type="entry name" value="Prot_kinase_dom"/>
</dbReference>
<dbReference type="EMBL" id="BPVZ01000016">
    <property type="protein sequence ID" value="GKV00883.1"/>
    <property type="molecule type" value="Genomic_DNA"/>
</dbReference>
<sequence length="100" mass="11478">MLNGLVLKGSTNVLVIDLLGSSLKDLFNFCSRKLSLRTVLKLADQMLNRIEFVHSKLFLHRDITPDNFLMGLGRRANGVSFFVFETCYLFLFLGTFSFFF</sequence>
<dbReference type="Proteomes" id="UP001054252">
    <property type="component" value="Unassembled WGS sequence"/>
</dbReference>
<dbReference type="PANTHER" id="PTHR11909">
    <property type="entry name" value="CASEIN KINASE-RELATED"/>
    <property type="match status" value="1"/>
</dbReference>
<keyword evidence="5" id="KW-1185">Reference proteome</keyword>
<evidence type="ECO:0000256" key="1">
    <source>
        <dbReference type="ARBA" id="ARBA00005926"/>
    </source>
</evidence>
<dbReference type="SUPFAM" id="SSF56112">
    <property type="entry name" value="Protein kinase-like (PK-like)"/>
    <property type="match status" value="1"/>
</dbReference>
<feature type="transmembrane region" description="Helical" evidence="2">
    <location>
        <begin position="79"/>
        <end position="99"/>
    </location>
</feature>
<dbReference type="InterPro" id="IPR011009">
    <property type="entry name" value="Kinase-like_dom_sf"/>
</dbReference>
<dbReference type="PROSITE" id="PS00109">
    <property type="entry name" value="PROTEIN_KINASE_TYR"/>
    <property type="match status" value="1"/>
</dbReference>
<keyword evidence="2" id="KW-1133">Transmembrane helix</keyword>
<keyword evidence="2" id="KW-0472">Membrane</keyword>
<comment type="caution">
    <text evidence="4">The sequence shown here is derived from an EMBL/GenBank/DDBJ whole genome shotgun (WGS) entry which is preliminary data.</text>
</comment>
<name>A0AAV5IRJ8_9ROSI</name>
<dbReference type="Gene3D" id="1.10.510.10">
    <property type="entry name" value="Transferase(Phosphotransferase) domain 1"/>
    <property type="match status" value="1"/>
</dbReference>
<comment type="similarity">
    <text evidence="1">Belongs to the protein kinase superfamily. CK1 Ser/Thr protein kinase family. Casein kinase I subfamily.</text>
</comment>
<evidence type="ECO:0000259" key="3">
    <source>
        <dbReference type="PROSITE" id="PS50011"/>
    </source>
</evidence>
<dbReference type="InterPro" id="IPR050235">
    <property type="entry name" value="CK1_Ser-Thr_kinase"/>
</dbReference>
<dbReference type="GO" id="GO:0004672">
    <property type="term" value="F:protein kinase activity"/>
    <property type="evidence" value="ECO:0007669"/>
    <property type="project" value="InterPro"/>
</dbReference>
<evidence type="ECO:0000313" key="5">
    <source>
        <dbReference type="Proteomes" id="UP001054252"/>
    </source>
</evidence>
<gene>
    <name evidence="4" type="ORF">SLEP1_g13495</name>
</gene>
<dbReference type="InterPro" id="IPR008266">
    <property type="entry name" value="Tyr_kinase_AS"/>
</dbReference>
<organism evidence="4 5">
    <name type="scientific">Rubroshorea leprosula</name>
    <dbReference type="NCBI Taxonomy" id="152421"/>
    <lineage>
        <taxon>Eukaryota</taxon>
        <taxon>Viridiplantae</taxon>
        <taxon>Streptophyta</taxon>
        <taxon>Embryophyta</taxon>
        <taxon>Tracheophyta</taxon>
        <taxon>Spermatophyta</taxon>
        <taxon>Magnoliopsida</taxon>
        <taxon>eudicotyledons</taxon>
        <taxon>Gunneridae</taxon>
        <taxon>Pentapetalae</taxon>
        <taxon>rosids</taxon>
        <taxon>malvids</taxon>
        <taxon>Malvales</taxon>
        <taxon>Dipterocarpaceae</taxon>
        <taxon>Rubroshorea</taxon>
    </lineage>
</organism>
<protein>
    <recommendedName>
        <fullName evidence="3">Protein kinase domain-containing protein</fullName>
    </recommendedName>
</protein>
<proteinExistence type="inferred from homology"/>